<dbReference type="EMBL" id="ML996567">
    <property type="protein sequence ID" value="KAF2760791.1"/>
    <property type="molecule type" value="Genomic_DNA"/>
</dbReference>
<dbReference type="RefSeq" id="XP_033603242.1">
    <property type="nucleotide sequence ID" value="XM_033749266.1"/>
</dbReference>
<feature type="compositionally biased region" description="Polar residues" evidence="1">
    <location>
        <begin position="305"/>
        <end position="316"/>
    </location>
</feature>
<evidence type="ECO:0000313" key="2">
    <source>
        <dbReference type="EMBL" id="KAF2760791.1"/>
    </source>
</evidence>
<dbReference type="Proteomes" id="UP000799437">
    <property type="component" value="Unassembled WGS sequence"/>
</dbReference>
<organism evidence="2 3">
    <name type="scientific">Pseudovirgaria hyperparasitica</name>
    <dbReference type="NCBI Taxonomy" id="470096"/>
    <lineage>
        <taxon>Eukaryota</taxon>
        <taxon>Fungi</taxon>
        <taxon>Dikarya</taxon>
        <taxon>Ascomycota</taxon>
        <taxon>Pezizomycotina</taxon>
        <taxon>Dothideomycetes</taxon>
        <taxon>Dothideomycetes incertae sedis</taxon>
        <taxon>Acrospermales</taxon>
        <taxon>Acrospermaceae</taxon>
        <taxon>Pseudovirgaria</taxon>
    </lineage>
</organism>
<accession>A0A6A6WI14</accession>
<protein>
    <submittedName>
        <fullName evidence="2">Uncharacterized protein</fullName>
    </submittedName>
</protein>
<feature type="region of interest" description="Disordered" evidence="1">
    <location>
        <begin position="1330"/>
        <end position="1357"/>
    </location>
</feature>
<feature type="compositionally biased region" description="Basic and acidic residues" evidence="1">
    <location>
        <begin position="780"/>
        <end position="791"/>
    </location>
</feature>
<feature type="compositionally biased region" description="Low complexity" evidence="1">
    <location>
        <begin position="113"/>
        <end position="125"/>
    </location>
</feature>
<feature type="compositionally biased region" description="Polar residues" evidence="1">
    <location>
        <begin position="677"/>
        <end position="695"/>
    </location>
</feature>
<feature type="compositionally biased region" description="Acidic residues" evidence="1">
    <location>
        <begin position="48"/>
        <end position="71"/>
    </location>
</feature>
<reference evidence="2" key="1">
    <citation type="journal article" date="2020" name="Stud. Mycol.">
        <title>101 Dothideomycetes genomes: a test case for predicting lifestyles and emergence of pathogens.</title>
        <authorList>
            <person name="Haridas S."/>
            <person name="Albert R."/>
            <person name="Binder M."/>
            <person name="Bloem J."/>
            <person name="Labutti K."/>
            <person name="Salamov A."/>
            <person name="Andreopoulos B."/>
            <person name="Baker S."/>
            <person name="Barry K."/>
            <person name="Bills G."/>
            <person name="Bluhm B."/>
            <person name="Cannon C."/>
            <person name="Castanera R."/>
            <person name="Culley D."/>
            <person name="Daum C."/>
            <person name="Ezra D."/>
            <person name="Gonzalez J."/>
            <person name="Henrissat B."/>
            <person name="Kuo A."/>
            <person name="Liang C."/>
            <person name="Lipzen A."/>
            <person name="Lutzoni F."/>
            <person name="Magnuson J."/>
            <person name="Mondo S."/>
            <person name="Nolan M."/>
            <person name="Ohm R."/>
            <person name="Pangilinan J."/>
            <person name="Park H.-J."/>
            <person name="Ramirez L."/>
            <person name="Alfaro M."/>
            <person name="Sun H."/>
            <person name="Tritt A."/>
            <person name="Yoshinaga Y."/>
            <person name="Zwiers L.-H."/>
            <person name="Turgeon B."/>
            <person name="Goodwin S."/>
            <person name="Spatafora J."/>
            <person name="Crous P."/>
            <person name="Grigoriev I."/>
        </authorList>
    </citation>
    <scope>NUCLEOTIDE SEQUENCE</scope>
    <source>
        <strain evidence="2">CBS 121739</strain>
    </source>
</reference>
<feature type="region of interest" description="Disordered" evidence="1">
    <location>
        <begin position="780"/>
        <end position="876"/>
    </location>
</feature>
<feature type="region of interest" description="Disordered" evidence="1">
    <location>
        <begin position="920"/>
        <end position="943"/>
    </location>
</feature>
<feature type="compositionally biased region" description="Polar residues" evidence="1">
    <location>
        <begin position="97"/>
        <end position="112"/>
    </location>
</feature>
<dbReference type="GeneID" id="54490320"/>
<feature type="compositionally biased region" description="Low complexity" evidence="1">
    <location>
        <begin position="920"/>
        <end position="929"/>
    </location>
</feature>
<feature type="compositionally biased region" description="Low complexity" evidence="1">
    <location>
        <begin position="81"/>
        <end position="93"/>
    </location>
</feature>
<feature type="region of interest" description="Disordered" evidence="1">
    <location>
        <begin position="1140"/>
        <end position="1173"/>
    </location>
</feature>
<gene>
    <name evidence="2" type="ORF">EJ05DRAFT_535702</name>
</gene>
<feature type="compositionally biased region" description="Basic residues" evidence="1">
    <location>
        <begin position="737"/>
        <end position="747"/>
    </location>
</feature>
<feature type="region of interest" description="Disordered" evidence="1">
    <location>
        <begin position="1276"/>
        <end position="1317"/>
    </location>
</feature>
<feature type="compositionally biased region" description="Polar residues" evidence="1">
    <location>
        <begin position="264"/>
        <end position="273"/>
    </location>
</feature>
<feature type="region of interest" description="Disordered" evidence="1">
    <location>
        <begin position="36"/>
        <end position="125"/>
    </location>
</feature>
<feature type="region of interest" description="Disordered" evidence="1">
    <location>
        <begin position="645"/>
        <end position="751"/>
    </location>
</feature>
<evidence type="ECO:0000313" key="3">
    <source>
        <dbReference type="Proteomes" id="UP000799437"/>
    </source>
</evidence>
<name>A0A6A6WI14_9PEZI</name>
<feature type="region of interest" description="Disordered" evidence="1">
    <location>
        <begin position="959"/>
        <end position="985"/>
    </location>
</feature>
<keyword evidence="3" id="KW-1185">Reference proteome</keyword>
<sequence length="1357" mass="146359">MYQAPLFPHRAMEELYMMPSIDATITNARSRSPSLRFDFTFPAKPAEDVDSNENDESNDNNENDDADDDENISTAAMDGGSNTIDISDISITPNPSPHQQIPQSLSENPWSETSTTTSPTPSTAATMTRLKRISNHDVSMRERRQEANIFKRLSMGSTKDMAYEEGEDDGPPSLLLATMQSYEKIHGSKLRKIGGQGDLRGQSVVESGVVRDAGGHARVPVSRIVRKPVPERSVCSVAVPLGESSSLSSVTVPEVPKEPERATTPVSTQTPSPLTRELTKTKTKDAREKKKSDAASASASRKDSGNSNSNAITTLLNWARRKSSSKTAKRSSVDVVGDSDDREEPYPNAPPPPNPDIFPDIDELDTVLAKKNAAKRKTKDHKAARMGEKILLGEARCMRNEGEDAVLLQKKLESVARKSSRAKSANDDGSASLMSGIMRTMTAPARVSGKGKEKVVVQHKDEDEDEAALMPQLTLPDMRSNPWDYFGFCLAPGYKPDLGEAATRFQGLERAIGHLPTADLGLSSDRYDAQSRSFLDRDDDEDCVDMDLSDLTEVDLMGDMARRFPELNQLQATTTATQKVSSEAVEGSCAAVSSPSPPSSDNQFSGHWVAELAMRSLGDLSMVSTAASDPLAQFNFTDGTYQIDDGTASNEGDADRTHSSLGVDFGPLDNIGRAFTDSPNEGNETPVSQTGSDSDSLLELDVTPSGRGRSRRRMASMFPGFTPETRKHTPSPLQRTLKSKSKLKKPSVSHSVPDFEDLAINWTDVNPFLDYEDWEDRPSFALRRDDGHGDDNGDDESGEPASPSPKKKHRDGSFSTMRQAFGFGPAKPEPARDGCHEASAQKPQEDAVSQPLGALPEMQDSSSASPSTSRLRLDESGSTGLTLSMFPAQTAPVPRVLPICIAHEQNERFNITVQEISSSACSTTASARDASTRRQSKPTPSKKLGLFGLGLVRGFGLGRAKGARQPKGKESAMSVDRMAKHDSTSSLRLVRRTGDDGCVIGPVEREMRGPRIRHISWIPEDWVPLARSRVQSGEAEESRRPAVGVQPVTAWPASPELPLLDDSLVEDQMYTEGAQMQFCTRFASAHSFRPQLSTIPSSAATTTTTNMGASGRMARRRLSSDDMSALDLNDSDALLDAGDGDTAAVQEQSSKPHVANNNKKSGPERTPIHIRTSWPTVPVAEIGVALSTNNACRAAAPPTEPQAADARRNKSDSGQWIRAFLSDDDPRKARASNLQAAATAGGEPTVPIPAPAPAPVAAGAGAAGNGPEYYYSADEDVEEEAGDNEGESSLSSSSDEQVGSAEMVREDKGKGRCYRRRHGWGRTRELKVVNGTSADAQLSVDGEEEEIAVPGAFGNEL</sequence>
<feature type="region of interest" description="Disordered" evidence="1">
    <location>
        <begin position="1194"/>
        <end position="1253"/>
    </location>
</feature>
<feature type="compositionally biased region" description="Acidic residues" evidence="1">
    <location>
        <begin position="1276"/>
        <end position="1286"/>
    </location>
</feature>
<feature type="region of interest" description="Disordered" evidence="1">
    <location>
        <begin position="243"/>
        <end position="362"/>
    </location>
</feature>
<feature type="compositionally biased region" description="Pro residues" evidence="1">
    <location>
        <begin position="347"/>
        <end position="356"/>
    </location>
</feature>
<evidence type="ECO:0000256" key="1">
    <source>
        <dbReference type="SAM" id="MobiDB-lite"/>
    </source>
</evidence>
<feature type="compositionally biased region" description="Basic residues" evidence="1">
    <location>
        <begin position="319"/>
        <end position="329"/>
    </location>
</feature>
<feature type="compositionally biased region" description="Polar residues" evidence="1">
    <location>
        <begin position="1145"/>
        <end position="1160"/>
    </location>
</feature>
<proteinExistence type="predicted"/>
<feature type="compositionally biased region" description="Basic and acidic residues" evidence="1">
    <location>
        <begin position="277"/>
        <end position="293"/>
    </location>
</feature>